<comment type="catalytic activity">
    <reaction evidence="6">
        <text>a 4-saturated-(3S)-3-hydroxyacyl-CoA = a (3E)-enoyl-CoA + H2O</text>
        <dbReference type="Rhea" id="RHEA:20724"/>
        <dbReference type="ChEBI" id="CHEBI:15377"/>
        <dbReference type="ChEBI" id="CHEBI:58521"/>
        <dbReference type="ChEBI" id="CHEBI:137480"/>
        <dbReference type="EC" id="4.2.1.17"/>
    </reaction>
</comment>
<evidence type="ECO:0000256" key="3">
    <source>
        <dbReference type="ARBA" id="ARBA00022832"/>
    </source>
</evidence>
<comment type="catalytic activity">
    <reaction evidence="5">
        <text>a (3S)-3-hydroxyacyl-CoA = a (2E)-enoyl-CoA + H2O</text>
        <dbReference type="Rhea" id="RHEA:16105"/>
        <dbReference type="ChEBI" id="CHEBI:15377"/>
        <dbReference type="ChEBI" id="CHEBI:57318"/>
        <dbReference type="ChEBI" id="CHEBI:58856"/>
        <dbReference type="EC" id="4.2.1.17"/>
    </reaction>
</comment>
<protein>
    <submittedName>
        <fullName evidence="8">Enoyl-CoA hydratase</fullName>
    </submittedName>
</protein>
<gene>
    <name evidence="8" type="ORF">AO501_05300</name>
</gene>
<dbReference type="Proteomes" id="UP000051677">
    <property type="component" value="Unassembled WGS sequence"/>
</dbReference>
<comment type="similarity">
    <text evidence="2 7">Belongs to the enoyl-CoA hydratase/isomerase family.</text>
</comment>
<name>A0A0Q2RAM4_MYCGO</name>
<evidence type="ECO:0000313" key="9">
    <source>
        <dbReference type="Proteomes" id="UP000051677"/>
    </source>
</evidence>
<comment type="caution">
    <text evidence="8">The sequence shown here is derived from an EMBL/GenBank/DDBJ whole genome shotgun (WGS) entry which is preliminary data.</text>
</comment>
<evidence type="ECO:0000256" key="7">
    <source>
        <dbReference type="RuleBase" id="RU003707"/>
    </source>
</evidence>
<keyword evidence="4" id="KW-0443">Lipid metabolism</keyword>
<dbReference type="GO" id="GO:0004300">
    <property type="term" value="F:enoyl-CoA hydratase activity"/>
    <property type="evidence" value="ECO:0007669"/>
    <property type="project" value="UniProtKB-EC"/>
</dbReference>
<dbReference type="EMBL" id="LKTM01000001">
    <property type="protein sequence ID" value="KQH81038.1"/>
    <property type="molecule type" value="Genomic_DNA"/>
</dbReference>
<dbReference type="OrthoDB" id="8452484at2"/>
<dbReference type="SUPFAM" id="SSF52096">
    <property type="entry name" value="ClpP/crotonase"/>
    <property type="match status" value="1"/>
</dbReference>
<dbReference type="PANTHER" id="PTHR11941:SF130">
    <property type="entry name" value="ENOYL-COA HYDRATASE ECHA12-RELATED"/>
    <property type="match status" value="1"/>
</dbReference>
<comment type="function">
    <text evidence="1">Could possibly oxidize fatty acids using specific components.</text>
</comment>
<dbReference type="InterPro" id="IPR018376">
    <property type="entry name" value="Enoyl-CoA_hyd/isom_CS"/>
</dbReference>
<proteinExistence type="inferred from homology"/>
<reference evidence="8 9" key="1">
    <citation type="submission" date="2015-10" db="EMBL/GenBank/DDBJ databases">
        <title>Mycobacterium gordonae draft genome assembly.</title>
        <authorList>
            <person name="Ustinova V."/>
            <person name="Smirnova T."/>
            <person name="Blagodatskikh K."/>
            <person name="Varlamov D."/>
            <person name="Larionova E."/>
            <person name="Chernousova L."/>
        </authorList>
    </citation>
    <scope>NUCLEOTIDE SEQUENCE [LARGE SCALE GENOMIC DNA]</scope>
    <source>
        <strain evidence="8 9">CTRI 14-8773</strain>
    </source>
</reference>
<dbReference type="PANTHER" id="PTHR11941">
    <property type="entry name" value="ENOYL-COA HYDRATASE-RELATED"/>
    <property type="match status" value="1"/>
</dbReference>
<dbReference type="InterPro" id="IPR029045">
    <property type="entry name" value="ClpP/crotonase-like_dom_sf"/>
</dbReference>
<organism evidence="8 9">
    <name type="scientific">Mycobacterium gordonae</name>
    <dbReference type="NCBI Taxonomy" id="1778"/>
    <lineage>
        <taxon>Bacteria</taxon>
        <taxon>Bacillati</taxon>
        <taxon>Actinomycetota</taxon>
        <taxon>Actinomycetes</taxon>
        <taxon>Mycobacteriales</taxon>
        <taxon>Mycobacteriaceae</taxon>
        <taxon>Mycobacterium</taxon>
    </lineage>
</organism>
<evidence type="ECO:0000313" key="8">
    <source>
        <dbReference type="EMBL" id="KQH81038.1"/>
    </source>
</evidence>
<dbReference type="InterPro" id="IPR001753">
    <property type="entry name" value="Enoyl-CoA_hydra/iso"/>
</dbReference>
<accession>A0A0Q2RAM4</accession>
<dbReference type="AlphaFoldDB" id="A0A0Q2RAM4"/>
<keyword evidence="3" id="KW-0276">Fatty acid metabolism</keyword>
<sequence>MSTATSQWNRVSRRPLPDVLDELGTAQTLTFDERHPGIVVMSVNRPHRANSQTIEMFGEIAWAATVLRNAPVRALIVTGAGGKAFCTGFDLDEVDVLTRMSVSEFTDLVETAAAGSTGLRALPYPVIAAVSGPAAGGGLSLALAADVRIADPTASFSAGFVRVGLSIGELGTSWNLVRLIGPGRAAELAFTGRTVRAVEACQIGLADQLSEGGNALDAAMDLAVTISENSDDSVRSTKNALVRNLENNSLRSALEVDTRGQALALQVPTTRGGLAGLRDARRI</sequence>
<dbReference type="CDD" id="cd06558">
    <property type="entry name" value="crotonase-like"/>
    <property type="match status" value="1"/>
</dbReference>
<evidence type="ECO:0000256" key="4">
    <source>
        <dbReference type="ARBA" id="ARBA00023098"/>
    </source>
</evidence>
<dbReference type="RefSeq" id="WP_055575797.1">
    <property type="nucleotide sequence ID" value="NZ_LKTM01000001.1"/>
</dbReference>
<evidence type="ECO:0000256" key="5">
    <source>
        <dbReference type="ARBA" id="ARBA00023709"/>
    </source>
</evidence>
<dbReference type="GO" id="GO:0006635">
    <property type="term" value="P:fatty acid beta-oxidation"/>
    <property type="evidence" value="ECO:0007669"/>
    <property type="project" value="TreeGrafter"/>
</dbReference>
<evidence type="ECO:0000256" key="6">
    <source>
        <dbReference type="ARBA" id="ARBA00023717"/>
    </source>
</evidence>
<dbReference type="PROSITE" id="PS00166">
    <property type="entry name" value="ENOYL_COA_HYDRATASE"/>
    <property type="match status" value="1"/>
</dbReference>
<dbReference type="Pfam" id="PF00378">
    <property type="entry name" value="ECH_1"/>
    <property type="match status" value="1"/>
</dbReference>
<evidence type="ECO:0000256" key="1">
    <source>
        <dbReference type="ARBA" id="ARBA00002994"/>
    </source>
</evidence>
<evidence type="ECO:0000256" key="2">
    <source>
        <dbReference type="ARBA" id="ARBA00005254"/>
    </source>
</evidence>
<dbReference type="Gene3D" id="3.90.226.10">
    <property type="entry name" value="2-enoyl-CoA Hydratase, Chain A, domain 1"/>
    <property type="match status" value="1"/>
</dbReference>